<dbReference type="Gene3D" id="3.30.200.20">
    <property type="entry name" value="Phosphorylase Kinase, domain 1"/>
    <property type="match status" value="1"/>
</dbReference>
<dbReference type="Proteomes" id="UP000034112">
    <property type="component" value="Unassembled WGS sequence"/>
</dbReference>
<gene>
    <name evidence="3" type="ORF">THAR02_10630</name>
</gene>
<dbReference type="GO" id="GO:0005737">
    <property type="term" value="C:cytoplasm"/>
    <property type="evidence" value="ECO:0007669"/>
    <property type="project" value="TreeGrafter"/>
</dbReference>
<dbReference type="GO" id="GO:0005524">
    <property type="term" value="F:ATP binding"/>
    <property type="evidence" value="ECO:0007669"/>
    <property type="project" value="InterPro"/>
</dbReference>
<dbReference type="GO" id="GO:0044773">
    <property type="term" value="P:mitotic DNA damage checkpoint signaling"/>
    <property type="evidence" value="ECO:0007669"/>
    <property type="project" value="TreeGrafter"/>
</dbReference>
<feature type="domain" description="Protein kinase" evidence="2">
    <location>
        <begin position="380"/>
        <end position="649"/>
    </location>
</feature>
<dbReference type="AlphaFoldDB" id="A0A0F9WXT7"/>
<evidence type="ECO:0000313" key="3">
    <source>
        <dbReference type="EMBL" id="KKO97269.1"/>
    </source>
</evidence>
<keyword evidence="3" id="KW-0418">Kinase</keyword>
<proteinExistence type="predicted"/>
<dbReference type="PANTHER" id="PTHR44167:SF24">
    <property type="entry name" value="SERINE_THREONINE-PROTEIN KINASE CHK2"/>
    <property type="match status" value="1"/>
</dbReference>
<dbReference type="OMA" id="FENDIWA"/>
<feature type="region of interest" description="Disordered" evidence="1">
    <location>
        <begin position="1"/>
        <end position="22"/>
    </location>
</feature>
<evidence type="ECO:0000256" key="1">
    <source>
        <dbReference type="SAM" id="MobiDB-lite"/>
    </source>
</evidence>
<comment type="caution">
    <text evidence="3">The sequence shown here is derived from an EMBL/GenBank/DDBJ whole genome shotgun (WGS) entry which is preliminary data.</text>
</comment>
<dbReference type="SUPFAM" id="SSF56112">
    <property type="entry name" value="Protein kinase-like (PK-like)"/>
    <property type="match status" value="1"/>
</dbReference>
<dbReference type="EMBL" id="JOKZ01000598">
    <property type="protein sequence ID" value="KKO97269.1"/>
    <property type="molecule type" value="Genomic_DNA"/>
</dbReference>
<dbReference type="PANTHER" id="PTHR44167">
    <property type="entry name" value="OVARIAN-SPECIFIC SERINE/THREONINE-PROTEIN KINASE LOK-RELATED"/>
    <property type="match status" value="1"/>
</dbReference>
<reference evidence="4" key="1">
    <citation type="journal article" date="2015" name="Genome Announc.">
        <title>Draft whole-genome sequence of the biocontrol agent Trichoderma harzianum T6776.</title>
        <authorList>
            <person name="Baroncelli R."/>
            <person name="Piaggeschi G."/>
            <person name="Fiorini L."/>
            <person name="Bertolini E."/>
            <person name="Zapparata A."/>
            <person name="Pe M.E."/>
            <person name="Sarrocco S."/>
            <person name="Vannacci G."/>
        </authorList>
    </citation>
    <scope>NUCLEOTIDE SEQUENCE [LARGE SCALE GENOMIC DNA]</scope>
    <source>
        <strain evidence="4">T6776</strain>
    </source>
</reference>
<keyword evidence="3" id="KW-0808">Transferase</keyword>
<dbReference type="InterPro" id="IPR011009">
    <property type="entry name" value="Kinase-like_dom_sf"/>
</dbReference>
<evidence type="ECO:0000313" key="4">
    <source>
        <dbReference type="Proteomes" id="UP000034112"/>
    </source>
</evidence>
<dbReference type="Pfam" id="PF00069">
    <property type="entry name" value="Pkinase"/>
    <property type="match status" value="1"/>
</dbReference>
<protein>
    <submittedName>
        <fullName evidence="3">STE protein kinase</fullName>
    </submittedName>
</protein>
<accession>A0A0F9WXT7</accession>
<dbReference type="GO" id="GO:0005634">
    <property type="term" value="C:nucleus"/>
    <property type="evidence" value="ECO:0007669"/>
    <property type="project" value="TreeGrafter"/>
</dbReference>
<dbReference type="InterPro" id="IPR000719">
    <property type="entry name" value="Prot_kinase_dom"/>
</dbReference>
<dbReference type="Gene3D" id="1.10.510.10">
    <property type="entry name" value="Transferase(Phosphotransferase) domain 1"/>
    <property type="match status" value="1"/>
</dbReference>
<dbReference type="SMART" id="SM00220">
    <property type="entry name" value="S_TKc"/>
    <property type="match status" value="1"/>
</dbReference>
<evidence type="ECO:0000259" key="2">
    <source>
        <dbReference type="PROSITE" id="PS50011"/>
    </source>
</evidence>
<dbReference type="OrthoDB" id="1668230at2759"/>
<dbReference type="GO" id="GO:0004674">
    <property type="term" value="F:protein serine/threonine kinase activity"/>
    <property type="evidence" value="ECO:0007669"/>
    <property type="project" value="TreeGrafter"/>
</dbReference>
<dbReference type="PROSITE" id="PS50011">
    <property type="entry name" value="PROTEIN_KINASE_DOM"/>
    <property type="match status" value="1"/>
</dbReference>
<organism evidence="3 4">
    <name type="scientific">Trichoderma harzianum</name>
    <name type="common">Hypocrea lixii</name>
    <dbReference type="NCBI Taxonomy" id="5544"/>
    <lineage>
        <taxon>Eukaryota</taxon>
        <taxon>Fungi</taxon>
        <taxon>Dikarya</taxon>
        <taxon>Ascomycota</taxon>
        <taxon>Pezizomycotina</taxon>
        <taxon>Sordariomycetes</taxon>
        <taxon>Hypocreomycetidae</taxon>
        <taxon>Hypocreales</taxon>
        <taxon>Hypocreaceae</taxon>
        <taxon>Trichoderma</taxon>
    </lineage>
</organism>
<name>A0A0F9WXT7_TRIHA</name>
<sequence length="651" mass="73234">MDSSHEDTFVTAPSQPPTQRESDFNMALAIISSLGKTLNETEAVGAEAETADSQCFVTQVEPRVTGAFVQQSLAAAAKELMKAKKALKATKALQMEKALESKQALKSENGLDESAVAQKKPLKTKSECHVTKSEIDELAASLTRVSLKRPDTRLAIAYPRDRSQYLCEDAVAMVEPTIDKHALFGILQREADADCLLAVPYHERDHIWITYEPMSDNCSLTLKTDADNHADNDAYDMFIVNLENAIERLESSESNILLPVNWEILEPKKTCIIQPGVWRILVKSANEESSIIDILLLKQPFNIYIHQPDGVTAKKRAATHYITHSLSTKRRKIAPQTAVTNETAAHDSLTQTHQNTITLQKLQDGNRAFIRSQGGLAYYIERVEKLGATPGTCVFSCRHSTIPAKTVAAKVLCHEYYGKGTAEVWRREKRALEKLQHQNIIKLEAFDGRIFTMFLEVLPPSLFILLNDRDHPSYRTSFQPFEALKILQDLSSALTYLSTKDIVHNDIKPGNIAYSPNRGTVLFDFGLARPSTSQSRSGTPWYLPPEFLKRDYSGFENDIWALGVTMIYIVGLIRLPERHRGWFLHRVSKEGYPDRGIMESWLEYIIGIRNKLCGYVAIAEFESLISQMLHPEPEMRVKAAELQEKAAMIKI</sequence>